<feature type="transmembrane region" description="Helical" evidence="6">
    <location>
        <begin position="6"/>
        <end position="24"/>
    </location>
</feature>
<reference evidence="8" key="1">
    <citation type="submission" date="2024-05" db="EMBL/GenBank/DDBJ databases">
        <title>Alkalihalobacillus sp. strain MEB203 novel alkaliphilic bacterium from Lonar Lake, India.</title>
        <authorList>
            <person name="Joshi A."/>
            <person name="Thite S."/>
            <person name="Mengade P."/>
        </authorList>
    </citation>
    <scope>NUCLEOTIDE SEQUENCE</scope>
    <source>
        <strain evidence="8">MEB 203</strain>
    </source>
</reference>
<organism evidence="8 9">
    <name type="scientific">Alkalihalobacterium chitinilyticum</name>
    <dbReference type="NCBI Taxonomy" id="2980103"/>
    <lineage>
        <taxon>Bacteria</taxon>
        <taxon>Bacillati</taxon>
        <taxon>Bacillota</taxon>
        <taxon>Bacilli</taxon>
        <taxon>Bacillales</taxon>
        <taxon>Bacillaceae</taxon>
        <taxon>Alkalihalobacterium</taxon>
    </lineage>
</organism>
<feature type="transmembrane region" description="Helical" evidence="6">
    <location>
        <begin position="92"/>
        <end position="110"/>
    </location>
</feature>
<gene>
    <name evidence="8" type="ORF">N7Z68_09930</name>
</gene>
<dbReference type="InterPro" id="IPR015414">
    <property type="entry name" value="TMEM64"/>
</dbReference>
<keyword evidence="4 6" id="KW-1133">Transmembrane helix</keyword>
<evidence type="ECO:0000256" key="2">
    <source>
        <dbReference type="ARBA" id="ARBA00022475"/>
    </source>
</evidence>
<comment type="caution">
    <text evidence="8">The sequence shown here is derived from an EMBL/GenBank/DDBJ whole genome shotgun (WGS) entry which is preliminary data.</text>
</comment>
<feature type="transmembrane region" description="Helical" evidence="6">
    <location>
        <begin position="130"/>
        <end position="150"/>
    </location>
</feature>
<evidence type="ECO:0000259" key="7">
    <source>
        <dbReference type="Pfam" id="PF09335"/>
    </source>
</evidence>
<dbReference type="PANTHER" id="PTHR12677">
    <property type="entry name" value="GOLGI APPARATUS MEMBRANE PROTEIN TVP38-RELATED"/>
    <property type="match status" value="1"/>
</dbReference>
<dbReference type="EMBL" id="JAOTPO010000005">
    <property type="protein sequence ID" value="MDE5413707.1"/>
    <property type="molecule type" value="Genomic_DNA"/>
</dbReference>
<name>A0ABT5VE21_9BACI</name>
<accession>A0ABT5VE21</accession>
<comment type="similarity">
    <text evidence="6">Belongs to the TVP38/TMEM64 family.</text>
</comment>
<evidence type="ECO:0000256" key="1">
    <source>
        <dbReference type="ARBA" id="ARBA00004651"/>
    </source>
</evidence>
<feature type="transmembrane region" description="Helical" evidence="6">
    <location>
        <begin position="162"/>
        <end position="185"/>
    </location>
</feature>
<evidence type="ECO:0000256" key="4">
    <source>
        <dbReference type="ARBA" id="ARBA00022989"/>
    </source>
</evidence>
<feature type="domain" description="VTT" evidence="7">
    <location>
        <begin position="70"/>
        <end position="177"/>
    </location>
</feature>
<feature type="transmembrane region" description="Helical" evidence="6">
    <location>
        <begin position="191"/>
        <end position="212"/>
    </location>
</feature>
<comment type="subcellular location">
    <subcellularLocation>
        <location evidence="1 6">Cell membrane</location>
        <topology evidence="1 6">Multi-pass membrane protein</topology>
    </subcellularLocation>
</comment>
<dbReference type="RefSeq" id="WP_275118318.1">
    <property type="nucleotide sequence ID" value="NZ_JAOTPO010000005.1"/>
</dbReference>
<feature type="transmembrane region" description="Helical" evidence="6">
    <location>
        <begin position="44"/>
        <end position="62"/>
    </location>
</feature>
<evidence type="ECO:0000256" key="6">
    <source>
        <dbReference type="RuleBase" id="RU366058"/>
    </source>
</evidence>
<evidence type="ECO:0000313" key="8">
    <source>
        <dbReference type="EMBL" id="MDE5413707.1"/>
    </source>
</evidence>
<evidence type="ECO:0000256" key="3">
    <source>
        <dbReference type="ARBA" id="ARBA00022692"/>
    </source>
</evidence>
<keyword evidence="9" id="KW-1185">Reference proteome</keyword>
<keyword evidence="5 6" id="KW-0472">Membrane</keyword>
<dbReference type="PANTHER" id="PTHR12677:SF55">
    <property type="entry name" value="UNDECAPRENYL PHOSPHATE TRANSPORTER SAOUHSC_00901-RELATED"/>
    <property type="match status" value="1"/>
</dbReference>
<proteinExistence type="inferred from homology"/>
<keyword evidence="2 6" id="KW-1003">Cell membrane</keyword>
<dbReference type="InterPro" id="IPR032816">
    <property type="entry name" value="VTT_dom"/>
</dbReference>
<evidence type="ECO:0000313" key="9">
    <source>
        <dbReference type="Proteomes" id="UP001148125"/>
    </source>
</evidence>
<evidence type="ECO:0000256" key="5">
    <source>
        <dbReference type="ARBA" id="ARBA00023136"/>
    </source>
</evidence>
<dbReference type="Proteomes" id="UP001148125">
    <property type="component" value="Unassembled WGS sequence"/>
</dbReference>
<sequence length="226" mass="25882">MTYIFYWIRLSFFLSMITISLITFQRTDLFNLIIQADFEGVQLLLNDNITLLLTVTFILMIIQNAFTLIPLLLLITFNMVLFGFFYGVIWSWLTSVVAAVIIFLVARYIFQDRLVEKLNTDLKDKIEANGLLYVFIGRVFPFVPTSLVNIVSAVSSIHLKHFLAATACGNLIYFFLLGLLPMSLIKLGLNYYTIGLLLLVIIVVFNIYTFLIKKKKSTWSIKSMSG</sequence>
<dbReference type="Pfam" id="PF09335">
    <property type="entry name" value="VTT_dom"/>
    <property type="match status" value="1"/>
</dbReference>
<protein>
    <recommendedName>
        <fullName evidence="6">TVP38/TMEM64 family membrane protein</fullName>
    </recommendedName>
</protein>
<keyword evidence="3 6" id="KW-0812">Transmembrane</keyword>